<accession>A0A8J2PAT3</accession>
<reference evidence="1" key="1">
    <citation type="submission" date="2021-06" db="EMBL/GenBank/DDBJ databases">
        <authorList>
            <person name="Hodson N. C."/>
            <person name="Mongue J. A."/>
            <person name="Jaron S. K."/>
        </authorList>
    </citation>
    <scope>NUCLEOTIDE SEQUENCE</scope>
</reference>
<proteinExistence type="predicted"/>
<gene>
    <name evidence="1" type="ORF">AFUS01_LOCUS31765</name>
</gene>
<protein>
    <submittedName>
        <fullName evidence="1">Uncharacterized protein</fullName>
    </submittedName>
</protein>
<feature type="non-terminal residue" evidence="1">
    <location>
        <position position="41"/>
    </location>
</feature>
<name>A0A8J2PAT3_9HEXA</name>
<keyword evidence="2" id="KW-1185">Reference proteome</keyword>
<dbReference type="EMBL" id="CAJVCH010510934">
    <property type="protein sequence ID" value="CAG7821426.1"/>
    <property type="molecule type" value="Genomic_DNA"/>
</dbReference>
<evidence type="ECO:0000313" key="2">
    <source>
        <dbReference type="Proteomes" id="UP000708208"/>
    </source>
</evidence>
<organism evidence="1 2">
    <name type="scientific">Allacma fusca</name>
    <dbReference type="NCBI Taxonomy" id="39272"/>
    <lineage>
        <taxon>Eukaryota</taxon>
        <taxon>Metazoa</taxon>
        <taxon>Ecdysozoa</taxon>
        <taxon>Arthropoda</taxon>
        <taxon>Hexapoda</taxon>
        <taxon>Collembola</taxon>
        <taxon>Symphypleona</taxon>
        <taxon>Sminthuridae</taxon>
        <taxon>Allacma</taxon>
    </lineage>
</organism>
<comment type="caution">
    <text evidence="1">The sequence shown here is derived from an EMBL/GenBank/DDBJ whole genome shotgun (WGS) entry which is preliminary data.</text>
</comment>
<evidence type="ECO:0000313" key="1">
    <source>
        <dbReference type="EMBL" id="CAG7821426.1"/>
    </source>
</evidence>
<sequence>MDFFNASGSDIAEDLGKFFYLVPPHKSTFKNVEDVPYYISE</sequence>
<dbReference type="Proteomes" id="UP000708208">
    <property type="component" value="Unassembled WGS sequence"/>
</dbReference>
<dbReference type="AlphaFoldDB" id="A0A8J2PAT3"/>